<evidence type="ECO:0000256" key="1">
    <source>
        <dbReference type="SAM" id="MobiDB-lite"/>
    </source>
</evidence>
<feature type="region of interest" description="Disordered" evidence="1">
    <location>
        <begin position="22"/>
        <end position="53"/>
    </location>
</feature>
<dbReference type="InterPro" id="IPR024520">
    <property type="entry name" value="DUF3558"/>
</dbReference>
<dbReference type="AlphaFoldDB" id="A0A2P2FWS3"/>
<evidence type="ECO:0000313" key="3">
    <source>
        <dbReference type="EMBL" id="KFU81163.1"/>
    </source>
</evidence>
<dbReference type="RefSeq" id="WP_034309792.1">
    <property type="nucleotide sequence ID" value="NZ_JFBM01000008.1"/>
</dbReference>
<dbReference type="PROSITE" id="PS51257">
    <property type="entry name" value="PROKAR_LIPOPROTEIN"/>
    <property type="match status" value="1"/>
</dbReference>
<reference evidence="3 4" key="1">
    <citation type="journal article" date="2014" name="Genome Announc.">
        <title>Draft Genome Sequence of Amycolatopsis lurida NRRL 2430, Producer of the Glycopeptide Family Antibiotic Ristocetin.</title>
        <authorList>
            <person name="Kwun M.J."/>
            <person name="Hong H.J."/>
        </authorList>
    </citation>
    <scope>NUCLEOTIDE SEQUENCE [LARGE SCALE GENOMIC DNA]</scope>
    <source>
        <strain evidence="3 4">NRRL 2430</strain>
    </source>
</reference>
<feature type="chain" id="PRO_5038861262" description="DUF3558 domain-containing protein" evidence="2">
    <location>
        <begin position="18"/>
        <end position="183"/>
    </location>
</feature>
<gene>
    <name evidence="3" type="ORF">BB31_12340</name>
</gene>
<evidence type="ECO:0000313" key="4">
    <source>
        <dbReference type="Proteomes" id="UP000256220"/>
    </source>
</evidence>
<dbReference type="Proteomes" id="UP000256220">
    <property type="component" value="Unassembled WGS sequence"/>
</dbReference>
<sequence length="183" mass="18181">MKKLCVLPLAAAALVLAACSSEKPGSASPAPSAPPAQTGASSSAPATGGGDTKSIDPCSLLSAADLSSYGTFKAPVTLNEGGARACQFTKEAASASDSLTVSVDLRDTQNIDSVNDGGNGKTTGNVNGRKAVLVPKPPSGCLMALELTASARADVLVDAIDPKQACEVAEKVADTVEPKLPKG</sequence>
<dbReference type="Pfam" id="PF12079">
    <property type="entry name" value="DUF3558"/>
    <property type="match status" value="1"/>
</dbReference>
<accession>A0A2P2FWS3</accession>
<dbReference type="EMBL" id="JFBM01000008">
    <property type="protein sequence ID" value="KFU81163.1"/>
    <property type="molecule type" value="Genomic_DNA"/>
</dbReference>
<feature type="compositionally biased region" description="Low complexity" evidence="1">
    <location>
        <begin position="22"/>
        <end position="46"/>
    </location>
</feature>
<name>A0A2P2FWS3_AMYLU</name>
<keyword evidence="2" id="KW-0732">Signal</keyword>
<organism evidence="3 4">
    <name type="scientific">Amycolatopsis lurida NRRL 2430</name>
    <dbReference type="NCBI Taxonomy" id="1460371"/>
    <lineage>
        <taxon>Bacteria</taxon>
        <taxon>Bacillati</taxon>
        <taxon>Actinomycetota</taxon>
        <taxon>Actinomycetes</taxon>
        <taxon>Pseudonocardiales</taxon>
        <taxon>Pseudonocardiaceae</taxon>
        <taxon>Amycolatopsis</taxon>
    </lineage>
</organism>
<keyword evidence="4" id="KW-1185">Reference proteome</keyword>
<comment type="caution">
    <text evidence="3">The sequence shown here is derived from an EMBL/GenBank/DDBJ whole genome shotgun (WGS) entry which is preliminary data.</text>
</comment>
<proteinExistence type="predicted"/>
<evidence type="ECO:0008006" key="5">
    <source>
        <dbReference type="Google" id="ProtNLM"/>
    </source>
</evidence>
<protein>
    <recommendedName>
        <fullName evidence="5">DUF3558 domain-containing protein</fullName>
    </recommendedName>
</protein>
<feature type="signal peptide" evidence="2">
    <location>
        <begin position="1"/>
        <end position="17"/>
    </location>
</feature>
<evidence type="ECO:0000256" key="2">
    <source>
        <dbReference type="SAM" id="SignalP"/>
    </source>
</evidence>